<gene>
    <name evidence="1" type="ORF">NCI01_21100</name>
</gene>
<dbReference type="RefSeq" id="WP_254183462.1">
    <property type="nucleotide sequence ID" value="NZ_JANARS010000013.1"/>
</dbReference>
<comment type="caution">
    <text evidence="1">The sequence shown here is derived from an EMBL/GenBank/DDBJ whole genome shotgun (WGS) entry which is preliminary data.</text>
</comment>
<reference evidence="1 2" key="1">
    <citation type="submission" date="2022-06" db="EMBL/GenBank/DDBJ databases">
        <authorList>
            <person name="So Y."/>
        </authorList>
    </citation>
    <scope>NUCLEOTIDE SEQUENCE [LARGE SCALE GENOMIC DNA]</scope>
    <source>
        <strain evidence="1 2">STR3</strain>
    </source>
</reference>
<accession>A0ABT1L2Q6</accession>
<evidence type="ECO:0008006" key="3">
    <source>
        <dbReference type="Google" id="ProtNLM"/>
    </source>
</evidence>
<dbReference type="EMBL" id="JANARS010000013">
    <property type="protein sequence ID" value="MCP3424306.1"/>
    <property type="molecule type" value="Genomic_DNA"/>
</dbReference>
<evidence type="ECO:0000313" key="1">
    <source>
        <dbReference type="EMBL" id="MCP3424306.1"/>
    </source>
</evidence>
<keyword evidence="2" id="KW-1185">Reference proteome</keyword>
<dbReference type="InterPro" id="IPR035903">
    <property type="entry name" value="HesB-like_dom_sf"/>
</dbReference>
<evidence type="ECO:0000313" key="2">
    <source>
        <dbReference type="Proteomes" id="UP001204524"/>
    </source>
</evidence>
<dbReference type="Proteomes" id="UP001204524">
    <property type="component" value="Unassembled WGS sequence"/>
</dbReference>
<organism evidence="1 2">
    <name type="scientific">Nocardioides pinisoli</name>
    <dbReference type="NCBI Taxonomy" id="2950279"/>
    <lineage>
        <taxon>Bacteria</taxon>
        <taxon>Bacillati</taxon>
        <taxon>Actinomycetota</taxon>
        <taxon>Actinomycetes</taxon>
        <taxon>Propionibacteriales</taxon>
        <taxon>Nocardioidaceae</taxon>
        <taxon>Nocardioides</taxon>
    </lineage>
</organism>
<name>A0ABT1L2Q6_9ACTN</name>
<proteinExistence type="predicted"/>
<sequence length="92" mass="10259">MLTLTDKAHEAVAALSRSTVPWHAPGLRICRHADRPTFAVRRVTLPEETDLVIDDDGARVFLGPIAAVRFNDSVLDVRTDEHDRLQFVVRAA</sequence>
<protein>
    <recommendedName>
        <fullName evidence="3">Fe-S cluster assembly protein HesB</fullName>
    </recommendedName>
</protein>
<dbReference type="SUPFAM" id="SSF89360">
    <property type="entry name" value="HesB-like domain"/>
    <property type="match status" value="1"/>
</dbReference>